<reference evidence="1" key="2">
    <citation type="journal article" date="2015" name="Fish Shellfish Immunol.">
        <title>Early steps in the European eel (Anguilla anguilla)-Vibrio vulnificus interaction in the gills: Role of the RtxA13 toxin.</title>
        <authorList>
            <person name="Callol A."/>
            <person name="Pajuelo D."/>
            <person name="Ebbesson L."/>
            <person name="Teles M."/>
            <person name="MacKenzie S."/>
            <person name="Amaro C."/>
        </authorList>
    </citation>
    <scope>NUCLEOTIDE SEQUENCE</scope>
</reference>
<name>A0A0E9XRV7_ANGAN</name>
<reference evidence="1" key="1">
    <citation type="submission" date="2014-11" db="EMBL/GenBank/DDBJ databases">
        <authorList>
            <person name="Amaro Gonzalez C."/>
        </authorList>
    </citation>
    <scope>NUCLEOTIDE SEQUENCE</scope>
</reference>
<dbReference type="EMBL" id="GBXM01003105">
    <property type="protein sequence ID" value="JAI05473.1"/>
    <property type="molecule type" value="Transcribed_RNA"/>
</dbReference>
<dbReference type="AlphaFoldDB" id="A0A0E9XRV7"/>
<evidence type="ECO:0000313" key="1">
    <source>
        <dbReference type="EMBL" id="JAI05473.1"/>
    </source>
</evidence>
<organism evidence="1">
    <name type="scientific">Anguilla anguilla</name>
    <name type="common">European freshwater eel</name>
    <name type="synonym">Muraena anguilla</name>
    <dbReference type="NCBI Taxonomy" id="7936"/>
    <lineage>
        <taxon>Eukaryota</taxon>
        <taxon>Metazoa</taxon>
        <taxon>Chordata</taxon>
        <taxon>Craniata</taxon>
        <taxon>Vertebrata</taxon>
        <taxon>Euteleostomi</taxon>
        <taxon>Actinopterygii</taxon>
        <taxon>Neopterygii</taxon>
        <taxon>Teleostei</taxon>
        <taxon>Anguilliformes</taxon>
        <taxon>Anguillidae</taxon>
        <taxon>Anguilla</taxon>
    </lineage>
</organism>
<proteinExistence type="predicted"/>
<accession>A0A0E9XRV7</accession>
<sequence length="69" mass="7752">MHARTHANRHTHTHTHIYANTRTQAVAALPRYTHGISKSERPKQICRTEGHLFSISGNIASYICSLVSN</sequence>
<protein>
    <submittedName>
        <fullName evidence="1">Uncharacterized protein</fullName>
    </submittedName>
</protein>